<dbReference type="Pfam" id="PF17768">
    <property type="entry name" value="RecJ_OB"/>
    <property type="match status" value="1"/>
</dbReference>
<keyword evidence="1" id="KW-0378">Hydrolase</keyword>
<dbReference type="InterPro" id="IPR018779">
    <property type="entry name" value="RecJ_C"/>
</dbReference>
<evidence type="ECO:0000313" key="6">
    <source>
        <dbReference type="Proteomes" id="UP000018896"/>
    </source>
</evidence>
<protein>
    <submittedName>
        <fullName evidence="5">Single-stranded-DNA-specific exonuclease RecJ</fullName>
    </submittedName>
</protein>
<dbReference type="STRING" id="1236973.JCM9157_2181"/>
<dbReference type="Proteomes" id="UP000018896">
    <property type="component" value="Unassembled WGS sequence"/>
</dbReference>
<keyword evidence="5" id="KW-0540">Nuclease</keyword>
<dbReference type="eggNOG" id="COG4199">
    <property type="taxonomic scope" value="Bacteria"/>
</dbReference>
<dbReference type="PANTHER" id="PTHR30255">
    <property type="entry name" value="SINGLE-STRANDED-DNA-SPECIFIC EXONUCLEASE RECJ"/>
    <property type="match status" value="1"/>
</dbReference>
<dbReference type="Pfam" id="PF02272">
    <property type="entry name" value="DHHA1"/>
    <property type="match status" value="1"/>
</dbReference>
<feature type="domain" description="RecJ OB" evidence="4">
    <location>
        <begin position="147"/>
        <end position="253"/>
    </location>
</feature>
<dbReference type="InterPro" id="IPR051673">
    <property type="entry name" value="SSDNA_exonuclease_RecJ"/>
</dbReference>
<dbReference type="InterPro" id="IPR041122">
    <property type="entry name" value="RecJ_OB"/>
</dbReference>
<dbReference type="GO" id="GO:0003676">
    <property type="term" value="F:nucleic acid binding"/>
    <property type="evidence" value="ECO:0007669"/>
    <property type="project" value="InterPro"/>
</dbReference>
<dbReference type="GO" id="GO:0004527">
    <property type="term" value="F:exonuclease activity"/>
    <property type="evidence" value="ECO:0007669"/>
    <property type="project" value="UniProtKB-KW"/>
</dbReference>
<dbReference type="AlphaFoldDB" id="W4QU04"/>
<comment type="caution">
    <text evidence="5">The sequence shown here is derived from an EMBL/GenBank/DDBJ whole genome shotgun (WGS) entry which is preliminary data.</text>
</comment>
<accession>W4QU04</accession>
<feature type="domain" description="Single-stranded-DNA-specific exonuclease RecJ C-terminal" evidence="3">
    <location>
        <begin position="260"/>
        <end position="462"/>
    </location>
</feature>
<evidence type="ECO:0000256" key="1">
    <source>
        <dbReference type="ARBA" id="ARBA00022801"/>
    </source>
</evidence>
<dbReference type="eggNOG" id="COG0608">
    <property type="taxonomic scope" value="Bacteria"/>
</dbReference>
<evidence type="ECO:0000259" key="2">
    <source>
        <dbReference type="Pfam" id="PF02272"/>
    </source>
</evidence>
<gene>
    <name evidence="5" type="ORF">JCM9157_2181</name>
</gene>
<reference evidence="5 6" key="1">
    <citation type="journal article" date="2014" name="Genome Announc.">
        <title>Draft Genome Sequences of Three Alkaliphilic Bacillus Strains, Bacillus wakoensis JCM 9140T, Bacillus akibai JCM 9157T, and Bacillus hemicellulosilyticus JCM 9152T.</title>
        <authorList>
            <person name="Yuki M."/>
            <person name="Oshima K."/>
            <person name="Suda W."/>
            <person name="Oshida Y."/>
            <person name="Kitamura K."/>
            <person name="Iida T."/>
            <person name="Hattori M."/>
            <person name="Ohkuma M."/>
        </authorList>
    </citation>
    <scope>NUCLEOTIDE SEQUENCE [LARGE SCALE GENOMIC DNA]</scope>
    <source>
        <strain evidence="5 6">JCM 9157</strain>
    </source>
</reference>
<evidence type="ECO:0000313" key="5">
    <source>
        <dbReference type="EMBL" id="GAE35088.1"/>
    </source>
</evidence>
<organism evidence="5 6">
    <name type="scientific">Halalkalibacter akibai (strain ATCC 43226 / DSM 21942 / CIP 109018 / JCM 9157 / 1139)</name>
    <name type="common">Bacillus akibai</name>
    <dbReference type="NCBI Taxonomy" id="1236973"/>
    <lineage>
        <taxon>Bacteria</taxon>
        <taxon>Bacillati</taxon>
        <taxon>Bacillota</taxon>
        <taxon>Bacilli</taxon>
        <taxon>Bacillales</taxon>
        <taxon>Bacillaceae</taxon>
        <taxon>Halalkalibacter</taxon>
    </lineage>
</organism>
<evidence type="ECO:0000259" key="4">
    <source>
        <dbReference type="Pfam" id="PF17768"/>
    </source>
</evidence>
<dbReference type="InterPro" id="IPR038763">
    <property type="entry name" value="DHH_sf"/>
</dbReference>
<keyword evidence="6" id="KW-1185">Reference proteome</keyword>
<dbReference type="PANTHER" id="PTHR30255:SF2">
    <property type="entry name" value="SINGLE-STRANDED-DNA-SPECIFIC EXONUCLEASE RECJ"/>
    <property type="match status" value="1"/>
</dbReference>
<dbReference type="SUPFAM" id="SSF64182">
    <property type="entry name" value="DHH phosphoesterases"/>
    <property type="match status" value="1"/>
</dbReference>
<feature type="domain" description="DHHA1" evidence="2">
    <location>
        <begin position="39"/>
        <end position="133"/>
    </location>
</feature>
<keyword evidence="5" id="KW-0269">Exonuclease</keyword>
<name>W4QU04_HALA3</name>
<proteinExistence type="predicted"/>
<dbReference type="Gene3D" id="3.10.310.30">
    <property type="match status" value="1"/>
</dbReference>
<sequence length="480" mass="54931">MLASEIDDLNKERQAVVSEITEAAIQVVEEQFPPTENEVLIVAGEGWNAGVIGIVASRLVERYYRPTIVLSIDPEKGLAKGSARSIEGFDMFTELSKSRDILPHFGGHPMAAGLTMKADDLAELRERLCQQAKEVLTEEDFKPVTAIDLVAGVDEVSVEVIKQMEQLAPFGVSNPTPKVLLQEVQLDQMRKIGSDSNHLKVGFTQNAATLDGIGFHLGYLCEEITSQAKVSVIGTLSINEWNGHVKPQLMIEDVSVSEWQLFDWRSIQRNRLVERLSTISEENRVLLAFKEQTKTILGLEQFQVIHLSDDTSQLSLENKSVVLLDIPDEREQLIQLFRHVDRPSRIYTIFHQEEDSFFTTNPNREQFKWFYAFLLKRKTFNMKKHSEELAKFKGWSRFTIDFMSKVFSELGFVTIDNGIIHVNENPSKKNLEESATYKRKKEQAIIENEFVYSSYMDLKQWFQQVFQEKMNDGNLIKETV</sequence>
<dbReference type="InterPro" id="IPR003156">
    <property type="entry name" value="DHHA1_dom"/>
</dbReference>
<evidence type="ECO:0000259" key="3">
    <source>
        <dbReference type="Pfam" id="PF10141"/>
    </source>
</evidence>
<dbReference type="Pfam" id="PF10141">
    <property type="entry name" value="ssDNA-exonuc_C"/>
    <property type="match status" value="1"/>
</dbReference>
<dbReference type="EMBL" id="BAUV01000014">
    <property type="protein sequence ID" value="GAE35088.1"/>
    <property type="molecule type" value="Genomic_DNA"/>
</dbReference>